<feature type="signal peptide" evidence="2">
    <location>
        <begin position="1"/>
        <end position="18"/>
    </location>
</feature>
<dbReference type="EMBL" id="CP041186">
    <property type="protein sequence ID" value="QDG52288.1"/>
    <property type="molecule type" value="Genomic_DNA"/>
</dbReference>
<sequence>MMLRTALAATTLVASAMALSGCIELGEQGCTSDEECRGARVCAPWGACVDSARANLEPDAGTDADVPDTNVPDTAEAGPDIGEVPPYDLRIMSVSDECDGDLRTAQFVLRPGSDEEWCAEEPVRLVVDIEGALDLNSQTPGSTTLFADGISVTACEEDTCVGTDNGELTLDFYVPGEVITGRLVAEFQRDERVSQRISGQTYDLDIADLRPNWCAYADDECRF</sequence>
<feature type="region of interest" description="Disordered" evidence="1">
    <location>
        <begin position="59"/>
        <end position="83"/>
    </location>
</feature>
<feature type="chain" id="PRO_5030106507" description="Lipoprotein" evidence="2">
    <location>
        <begin position="19"/>
        <end position="223"/>
    </location>
</feature>
<dbReference type="AlphaFoldDB" id="A0A4Y6PVE9"/>
<dbReference type="PROSITE" id="PS51257">
    <property type="entry name" value="PROKAR_LIPOPROTEIN"/>
    <property type="match status" value="1"/>
</dbReference>
<name>A0A4Y6PVE9_PERCE</name>
<accession>A0A5B8Y6N8</accession>
<keyword evidence="2" id="KW-0732">Signal</keyword>
<accession>A0A4Y6PVE9</accession>
<gene>
    <name evidence="3" type="ORF">FIV42_16540</name>
</gene>
<protein>
    <recommendedName>
        <fullName evidence="5">Lipoprotein</fullName>
    </recommendedName>
</protein>
<evidence type="ECO:0000256" key="2">
    <source>
        <dbReference type="SAM" id="SignalP"/>
    </source>
</evidence>
<proteinExistence type="predicted"/>
<reference evidence="3 4" key="1">
    <citation type="submission" date="2019-06" db="EMBL/GenBank/DDBJ databases">
        <title>Persicimonas caeni gen. nov., sp. nov., a predatory bacterium isolated from solar saltern.</title>
        <authorList>
            <person name="Wang S."/>
        </authorList>
    </citation>
    <scope>NUCLEOTIDE SEQUENCE [LARGE SCALE GENOMIC DNA]</scope>
    <source>
        <strain evidence="3 4">YN101</strain>
    </source>
</reference>
<keyword evidence="4" id="KW-1185">Reference proteome</keyword>
<evidence type="ECO:0008006" key="5">
    <source>
        <dbReference type="Google" id="ProtNLM"/>
    </source>
</evidence>
<evidence type="ECO:0000313" key="4">
    <source>
        <dbReference type="Proteomes" id="UP000315995"/>
    </source>
</evidence>
<dbReference type="Proteomes" id="UP000315995">
    <property type="component" value="Chromosome"/>
</dbReference>
<dbReference type="RefSeq" id="WP_141198760.1">
    <property type="nucleotide sequence ID" value="NZ_CP041186.1"/>
</dbReference>
<evidence type="ECO:0000313" key="3">
    <source>
        <dbReference type="EMBL" id="QDG52288.1"/>
    </source>
</evidence>
<organism evidence="3 4">
    <name type="scientific">Persicimonas caeni</name>
    <dbReference type="NCBI Taxonomy" id="2292766"/>
    <lineage>
        <taxon>Bacteria</taxon>
        <taxon>Deltaproteobacteria</taxon>
        <taxon>Bradymonadales</taxon>
        <taxon>Bradymonadaceae</taxon>
        <taxon>Persicimonas</taxon>
    </lineage>
</organism>
<evidence type="ECO:0000256" key="1">
    <source>
        <dbReference type="SAM" id="MobiDB-lite"/>
    </source>
</evidence>